<proteinExistence type="predicted"/>
<sequence>MKKKIICLICLALPIFAKSVESASATQKYDGKLTGYLESKNAFSTSKGWLHVKHNQYSAKGKSIKITPLKKNIIGIYSPVFSASQTIKGDTSLTNQKVVSNGQYKLSFEVIKGADKSYVGVRGEFW</sequence>
<accession>A0ABX2ZPV5</accession>
<evidence type="ECO:0000313" key="2">
    <source>
        <dbReference type="EMBL" id="ODG90494.1"/>
    </source>
</evidence>
<evidence type="ECO:0000256" key="1">
    <source>
        <dbReference type="SAM" id="SignalP"/>
    </source>
</evidence>
<feature type="chain" id="PRO_5046050728" evidence="1">
    <location>
        <begin position="20"/>
        <end position="126"/>
    </location>
</feature>
<reference evidence="2 3" key="1">
    <citation type="submission" date="2016-07" db="EMBL/GenBank/DDBJ databases">
        <authorList>
            <person name="Townsley L."/>
            <person name="Shank E.A."/>
        </authorList>
    </citation>
    <scope>NUCLEOTIDE SEQUENCE [LARGE SCALE GENOMIC DNA]</scope>
    <source>
        <strain evidence="2 3">CH01</strain>
    </source>
</reference>
<evidence type="ECO:0000313" key="3">
    <source>
        <dbReference type="Proteomes" id="UP000094580"/>
    </source>
</evidence>
<name>A0ABX2ZPV5_9BACI</name>
<organism evidence="2 3">
    <name type="scientific">Gottfriedia luciferensis</name>
    <dbReference type="NCBI Taxonomy" id="178774"/>
    <lineage>
        <taxon>Bacteria</taxon>
        <taxon>Bacillati</taxon>
        <taxon>Bacillota</taxon>
        <taxon>Bacilli</taxon>
        <taxon>Bacillales</taxon>
        <taxon>Bacillaceae</taxon>
        <taxon>Gottfriedia</taxon>
    </lineage>
</organism>
<comment type="caution">
    <text evidence="2">The sequence shown here is derived from an EMBL/GenBank/DDBJ whole genome shotgun (WGS) entry which is preliminary data.</text>
</comment>
<dbReference type="EMBL" id="MDKC01000034">
    <property type="protein sequence ID" value="ODG90494.1"/>
    <property type="molecule type" value="Genomic_DNA"/>
</dbReference>
<keyword evidence="3" id="KW-1185">Reference proteome</keyword>
<dbReference type="RefSeq" id="WP_069034908.1">
    <property type="nucleotide sequence ID" value="NZ_MDKC01000034.1"/>
</dbReference>
<protein>
    <submittedName>
        <fullName evidence="2">Uncharacterized protein</fullName>
    </submittedName>
</protein>
<dbReference type="Proteomes" id="UP000094580">
    <property type="component" value="Unassembled WGS sequence"/>
</dbReference>
<feature type="signal peptide" evidence="1">
    <location>
        <begin position="1"/>
        <end position="19"/>
    </location>
</feature>
<gene>
    <name evidence="2" type="ORF">BED47_11505</name>
</gene>
<keyword evidence="1" id="KW-0732">Signal</keyword>